<feature type="compositionally biased region" description="Acidic residues" evidence="1">
    <location>
        <begin position="188"/>
        <end position="203"/>
    </location>
</feature>
<sequence>MARKKLSEAELVAALEEILTEKDESPTDSIDSDEYSDHDQVSFEVLSEDLSEDKDLFEGDQGKQKLFGKNSYKWSTQVPTKRGRSLARNYVFESRQVKGAAKNVKTYLEAWELLFSDNIVRKDLLHTNEQIYRQASKYKSAIFVGHANLLELNALFGSYIFLKMSKHLSQKELEYYVNHLSDLDSDNVDESDGDAFDDDDDNFCPDNPDQSKSDHKEVCFRSQ</sequence>
<name>A0AAN7PI59_9COLE</name>
<gene>
    <name evidence="2" type="ORF">RN001_003335</name>
</gene>
<feature type="region of interest" description="Disordered" evidence="1">
    <location>
        <begin position="188"/>
        <end position="223"/>
    </location>
</feature>
<accession>A0AAN7PI59</accession>
<feature type="region of interest" description="Disordered" evidence="1">
    <location>
        <begin position="18"/>
        <end position="39"/>
    </location>
</feature>
<evidence type="ECO:0000256" key="1">
    <source>
        <dbReference type="SAM" id="MobiDB-lite"/>
    </source>
</evidence>
<evidence type="ECO:0000313" key="2">
    <source>
        <dbReference type="EMBL" id="KAK4887064.1"/>
    </source>
</evidence>
<evidence type="ECO:0000313" key="3">
    <source>
        <dbReference type="Proteomes" id="UP001353858"/>
    </source>
</evidence>
<keyword evidence="3" id="KW-1185">Reference proteome</keyword>
<dbReference type="EMBL" id="JARPUR010000001">
    <property type="protein sequence ID" value="KAK4887064.1"/>
    <property type="molecule type" value="Genomic_DNA"/>
</dbReference>
<proteinExistence type="predicted"/>
<dbReference type="Proteomes" id="UP001353858">
    <property type="component" value="Unassembled WGS sequence"/>
</dbReference>
<organism evidence="2 3">
    <name type="scientific">Aquatica leii</name>
    <dbReference type="NCBI Taxonomy" id="1421715"/>
    <lineage>
        <taxon>Eukaryota</taxon>
        <taxon>Metazoa</taxon>
        <taxon>Ecdysozoa</taxon>
        <taxon>Arthropoda</taxon>
        <taxon>Hexapoda</taxon>
        <taxon>Insecta</taxon>
        <taxon>Pterygota</taxon>
        <taxon>Neoptera</taxon>
        <taxon>Endopterygota</taxon>
        <taxon>Coleoptera</taxon>
        <taxon>Polyphaga</taxon>
        <taxon>Elateriformia</taxon>
        <taxon>Elateroidea</taxon>
        <taxon>Lampyridae</taxon>
        <taxon>Luciolinae</taxon>
        <taxon>Aquatica</taxon>
    </lineage>
</organism>
<feature type="compositionally biased region" description="Basic and acidic residues" evidence="1">
    <location>
        <begin position="209"/>
        <end position="223"/>
    </location>
</feature>
<reference evidence="3" key="1">
    <citation type="submission" date="2023-01" db="EMBL/GenBank/DDBJ databases">
        <title>Key to firefly adult light organ development and bioluminescence: homeobox transcription factors regulate luciferase expression and transportation to peroxisome.</title>
        <authorList>
            <person name="Fu X."/>
        </authorList>
    </citation>
    <scope>NUCLEOTIDE SEQUENCE [LARGE SCALE GENOMIC DNA]</scope>
</reference>
<protein>
    <submittedName>
        <fullName evidence="2">Uncharacterized protein</fullName>
    </submittedName>
</protein>
<comment type="caution">
    <text evidence="2">The sequence shown here is derived from an EMBL/GenBank/DDBJ whole genome shotgun (WGS) entry which is preliminary data.</text>
</comment>
<dbReference type="AlphaFoldDB" id="A0AAN7PI59"/>